<proteinExistence type="inferred from homology"/>
<keyword evidence="7" id="KW-1185">Reference proteome</keyword>
<protein>
    <recommendedName>
        <fullName evidence="5">Probable prefoldin subunit 6</fullName>
    </recommendedName>
</protein>
<feature type="transmembrane region" description="Helical" evidence="6">
    <location>
        <begin position="289"/>
        <end position="315"/>
    </location>
</feature>
<comment type="function">
    <text evidence="4">Binds specifically to cytosolic chaperonin (c-CPN) and transfers target proteins to it. Binds to nascent polypeptide chain and promotes folding in an environment in which there are many competing pathways for nonnative proteins. Required for positioning of the mitotic spindle.</text>
</comment>
<keyword evidence="6" id="KW-1133">Transmembrane helix</keyword>
<evidence type="ECO:0000256" key="2">
    <source>
        <dbReference type="ARBA" id="ARBA00011695"/>
    </source>
</evidence>
<dbReference type="PANTHER" id="PTHR21431:SF0">
    <property type="entry name" value="PREFOLDIN SUBUNIT 6"/>
    <property type="match status" value="1"/>
</dbReference>
<dbReference type="GO" id="GO:0005737">
    <property type="term" value="C:cytoplasm"/>
    <property type="evidence" value="ECO:0007669"/>
    <property type="project" value="TreeGrafter"/>
</dbReference>
<organism evidence="7 8">
    <name type="scientific">Strongyloides stercoralis</name>
    <name type="common">Threadworm</name>
    <dbReference type="NCBI Taxonomy" id="6248"/>
    <lineage>
        <taxon>Eukaryota</taxon>
        <taxon>Metazoa</taxon>
        <taxon>Ecdysozoa</taxon>
        <taxon>Nematoda</taxon>
        <taxon>Chromadorea</taxon>
        <taxon>Rhabditida</taxon>
        <taxon>Tylenchina</taxon>
        <taxon>Panagrolaimomorpha</taxon>
        <taxon>Strongyloidoidea</taxon>
        <taxon>Strongyloididae</taxon>
        <taxon>Strongyloides</taxon>
    </lineage>
</organism>
<dbReference type="InterPro" id="IPR002777">
    <property type="entry name" value="PFD_beta-like"/>
</dbReference>
<reference evidence="8" key="1">
    <citation type="submission" date="2024-02" db="UniProtKB">
        <authorList>
            <consortium name="WormBaseParasite"/>
        </authorList>
    </citation>
    <scope>IDENTIFICATION</scope>
</reference>
<comment type="subunit">
    <text evidence="2">Heterohexamer of two PFD-alpha type and four PFD-beta type subunits.</text>
</comment>
<feature type="transmembrane region" description="Helical" evidence="6">
    <location>
        <begin position="362"/>
        <end position="391"/>
    </location>
</feature>
<keyword evidence="3" id="KW-0143">Chaperone</keyword>
<evidence type="ECO:0000313" key="8">
    <source>
        <dbReference type="WBParaSite" id="TCONS_00006540.p1"/>
    </source>
</evidence>
<evidence type="ECO:0000256" key="6">
    <source>
        <dbReference type="SAM" id="Phobius"/>
    </source>
</evidence>
<dbReference type="Gene3D" id="1.10.287.370">
    <property type="match status" value="1"/>
</dbReference>
<evidence type="ECO:0000313" key="7">
    <source>
        <dbReference type="Proteomes" id="UP000035681"/>
    </source>
</evidence>
<evidence type="ECO:0000256" key="4">
    <source>
        <dbReference type="ARBA" id="ARBA00058726"/>
    </source>
</evidence>
<comment type="similarity">
    <text evidence="1">Belongs to the prefoldin subunit beta family.</text>
</comment>
<feature type="transmembrane region" description="Helical" evidence="6">
    <location>
        <begin position="216"/>
        <end position="237"/>
    </location>
</feature>
<dbReference type="InterPro" id="IPR009053">
    <property type="entry name" value="Prefoldin"/>
</dbReference>
<sequence>MAGNQKRLGELQIILEEQVKKFETMQKERDMNITKRQQLEAQLTENQMVQREFKLLNDDASVYKLIGQALIKQDLNESKDNIEKRLEYIGGEIKRVDKYLEEIPEKLKNQQDEIKKTQMMIGAILNYSLIFLLLFLKYVNVIKTLRKSNQTSIHVIVKIDNKFQMTLIVGLIYKIKKKFFISINIFFTYYLSRDMLKIRKIISEELTSFIIQVDKVIFYVEYITFIINIVTIFLLNYQLKIVKERIIKLSLFSYYKMTSMAYTNNDDIKEQLIEILDQSMRIKSCFQTILFDFAIIIVCIAFLSVITQIFEIFFIKSLKLIMASLDQVGWKFFKLNNILKIVLTVDKSFAELTQDISRLIRVLTICIPFIIVFLGLLFLTLVAVLFISFYLQCMNYKNRTVERNCENGINDPLFKK</sequence>
<evidence type="ECO:0000256" key="3">
    <source>
        <dbReference type="ARBA" id="ARBA00023186"/>
    </source>
</evidence>
<name>A0AAF5D568_STRER</name>
<feature type="transmembrane region" description="Helical" evidence="6">
    <location>
        <begin position="119"/>
        <end position="139"/>
    </location>
</feature>
<dbReference type="SUPFAM" id="SSF46579">
    <property type="entry name" value="Prefoldin"/>
    <property type="match status" value="1"/>
</dbReference>
<dbReference type="Pfam" id="PF01920">
    <property type="entry name" value="Prefoldin_2"/>
    <property type="match status" value="1"/>
</dbReference>
<accession>A0AAF5D568</accession>
<dbReference type="Proteomes" id="UP000035681">
    <property type="component" value="Unplaced"/>
</dbReference>
<dbReference type="AlphaFoldDB" id="A0AAF5D568"/>
<evidence type="ECO:0000256" key="1">
    <source>
        <dbReference type="ARBA" id="ARBA00008045"/>
    </source>
</evidence>
<evidence type="ECO:0000256" key="5">
    <source>
        <dbReference type="ARBA" id="ARBA00072592"/>
    </source>
</evidence>
<keyword evidence="6" id="KW-0472">Membrane</keyword>
<dbReference type="FunFam" id="1.10.287.370:FF:000003">
    <property type="entry name" value="Prefoldin subunit 6"/>
    <property type="match status" value="1"/>
</dbReference>
<dbReference type="GO" id="GO:0006457">
    <property type="term" value="P:protein folding"/>
    <property type="evidence" value="ECO:0007669"/>
    <property type="project" value="InterPro"/>
</dbReference>
<dbReference type="PANTHER" id="PTHR21431">
    <property type="entry name" value="PREFOLDIN SUBUNIT 6"/>
    <property type="match status" value="1"/>
</dbReference>
<dbReference type="GO" id="GO:0051087">
    <property type="term" value="F:protein-folding chaperone binding"/>
    <property type="evidence" value="ECO:0007669"/>
    <property type="project" value="TreeGrafter"/>
</dbReference>
<dbReference type="GO" id="GO:0051131">
    <property type="term" value="P:chaperone-mediated protein complex assembly"/>
    <property type="evidence" value="ECO:0007669"/>
    <property type="project" value="TreeGrafter"/>
</dbReference>
<dbReference type="CDD" id="cd23161">
    <property type="entry name" value="Prefoldin_6"/>
    <property type="match status" value="1"/>
</dbReference>
<dbReference type="WBParaSite" id="TCONS_00006540.p1">
    <property type="protein sequence ID" value="TCONS_00006540.p1"/>
    <property type="gene ID" value="XLOC_004678"/>
</dbReference>
<keyword evidence="6" id="KW-0812">Transmembrane</keyword>
<dbReference type="GO" id="GO:0016272">
    <property type="term" value="C:prefoldin complex"/>
    <property type="evidence" value="ECO:0007669"/>
    <property type="project" value="InterPro"/>
</dbReference>
<dbReference type="GO" id="GO:0051082">
    <property type="term" value="F:unfolded protein binding"/>
    <property type="evidence" value="ECO:0007669"/>
    <property type="project" value="InterPro"/>
</dbReference>